<dbReference type="Proteomes" id="UP000694257">
    <property type="component" value="Chromosome"/>
</dbReference>
<evidence type="ECO:0000256" key="1">
    <source>
        <dbReference type="SAM" id="SignalP"/>
    </source>
</evidence>
<feature type="signal peptide" evidence="1">
    <location>
        <begin position="1"/>
        <end position="23"/>
    </location>
</feature>
<evidence type="ECO:0000313" key="3">
    <source>
        <dbReference type="Proteomes" id="UP000694257"/>
    </source>
</evidence>
<dbReference type="EMBL" id="CP078145">
    <property type="protein sequence ID" value="QXN88783.1"/>
    <property type="molecule type" value="Genomic_DNA"/>
</dbReference>
<accession>A0ABX8RGT3</accession>
<reference evidence="2 3" key="1">
    <citation type="submission" date="2021-07" db="EMBL/GenBank/DDBJ databases">
        <title>Whole Genome Sequence of Nocardia Iowensis.</title>
        <authorList>
            <person name="Lamm A."/>
            <person name="Collins-Fairclough A.M."/>
            <person name="Bunk B."/>
            <person name="Sproer C."/>
        </authorList>
    </citation>
    <scope>NUCLEOTIDE SEQUENCE [LARGE SCALE GENOMIC DNA]</scope>
    <source>
        <strain evidence="2 3">NRRL 5646</strain>
    </source>
</reference>
<organism evidence="2 3">
    <name type="scientific">Nocardia iowensis</name>
    <dbReference type="NCBI Taxonomy" id="204891"/>
    <lineage>
        <taxon>Bacteria</taxon>
        <taxon>Bacillati</taxon>
        <taxon>Actinomycetota</taxon>
        <taxon>Actinomycetes</taxon>
        <taxon>Mycobacteriales</taxon>
        <taxon>Nocardiaceae</taxon>
        <taxon>Nocardia</taxon>
    </lineage>
</organism>
<name>A0ABX8RGT3_NOCIO</name>
<gene>
    <name evidence="2" type="ORF">KV110_24715</name>
</gene>
<sequence length="227" mass="24244">MAGRFAIAIVVSCVALVFVGAQAPVANDADDVAPLYNAAQDNFVRGDVAGGLALLEQAVAVDPGNTDVLALRAFWADEAGDVRARDDSVNRLCELAPTVRTAVLDALRAIHKALVTRVNFTPTPQGPETAIVIPGYGLLPDGSMRPELINRLQAGHYGPSRRDDLRCCPWAIESCRPARTTAPRSSDLLRPVSCQPTAYEPADESKRISFRAGGASAFTRSTCRRSE</sequence>
<evidence type="ECO:0008006" key="4">
    <source>
        <dbReference type="Google" id="ProtNLM"/>
    </source>
</evidence>
<protein>
    <recommendedName>
        <fullName evidence="4">Tetratricopeptide repeat protein</fullName>
    </recommendedName>
</protein>
<dbReference type="RefSeq" id="WP_218469666.1">
    <property type="nucleotide sequence ID" value="NZ_BAABJN010000011.1"/>
</dbReference>
<evidence type="ECO:0000313" key="2">
    <source>
        <dbReference type="EMBL" id="QXN88783.1"/>
    </source>
</evidence>
<feature type="chain" id="PRO_5046759550" description="Tetratricopeptide repeat protein" evidence="1">
    <location>
        <begin position="24"/>
        <end position="227"/>
    </location>
</feature>
<keyword evidence="1" id="KW-0732">Signal</keyword>
<keyword evidence="3" id="KW-1185">Reference proteome</keyword>
<proteinExistence type="predicted"/>